<gene>
    <name evidence="1" type="ORF">SDC9_147665</name>
</gene>
<comment type="caution">
    <text evidence="1">The sequence shown here is derived from an EMBL/GenBank/DDBJ whole genome shotgun (WGS) entry which is preliminary data.</text>
</comment>
<dbReference type="AlphaFoldDB" id="A0A645EGM7"/>
<reference evidence="1" key="1">
    <citation type="submission" date="2019-08" db="EMBL/GenBank/DDBJ databases">
        <authorList>
            <person name="Kucharzyk K."/>
            <person name="Murdoch R.W."/>
            <person name="Higgins S."/>
            <person name="Loffler F."/>
        </authorList>
    </citation>
    <scope>NUCLEOTIDE SEQUENCE</scope>
</reference>
<dbReference type="EMBL" id="VSSQ01046502">
    <property type="protein sequence ID" value="MPN00470.1"/>
    <property type="molecule type" value="Genomic_DNA"/>
</dbReference>
<name>A0A645EGM7_9ZZZZ</name>
<accession>A0A645EGM7</accession>
<sequence>MEISLRLIFLSVWEYLAPGMGGFRSILGSFLNSKLQKKKLLFGKLQVLFLGSLLEIPLQQQVRNQEEMHVQMQF</sequence>
<evidence type="ECO:0000313" key="1">
    <source>
        <dbReference type="EMBL" id="MPN00470.1"/>
    </source>
</evidence>
<proteinExistence type="predicted"/>
<organism evidence="1">
    <name type="scientific">bioreactor metagenome</name>
    <dbReference type="NCBI Taxonomy" id="1076179"/>
    <lineage>
        <taxon>unclassified sequences</taxon>
        <taxon>metagenomes</taxon>
        <taxon>ecological metagenomes</taxon>
    </lineage>
</organism>
<protein>
    <submittedName>
        <fullName evidence="1">Uncharacterized protein</fullName>
    </submittedName>
</protein>